<evidence type="ECO:0000313" key="3">
    <source>
        <dbReference type="Proteomes" id="UP000325081"/>
    </source>
</evidence>
<protein>
    <submittedName>
        <fullName evidence="2">Ammonium transporter 1</fullName>
    </submittedName>
</protein>
<dbReference type="EMBL" id="BKCP01009937">
    <property type="protein sequence ID" value="GER51791.1"/>
    <property type="molecule type" value="Genomic_DNA"/>
</dbReference>
<accession>A0A5A7R698</accession>
<sequence length="196" mass="22152">MQSKQSKLQRRRVEKLADNAKERVAQLSKEIGGGMGLSARSSLDWLLAWNRRYRVGLEETWRTSFPVTRSRLSYQKANPTEVASLNQGLSRIASLSSPVPEIDIALSKPSCIICNFIPAPSQGSEGEGYWSCSLWFCFCGEKGKTFASLISPYSSSSRYDRTYGYSRSVYFSTIVLLLKLEDFSERVKDKNQYEEG</sequence>
<evidence type="ECO:0000313" key="2">
    <source>
        <dbReference type="EMBL" id="GER51791.1"/>
    </source>
</evidence>
<name>A0A5A7R698_STRAF</name>
<keyword evidence="1" id="KW-0175">Coiled coil</keyword>
<dbReference type="Proteomes" id="UP000325081">
    <property type="component" value="Unassembled WGS sequence"/>
</dbReference>
<organism evidence="2 3">
    <name type="scientific">Striga asiatica</name>
    <name type="common">Asiatic witchweed</name>
    <name type="synonym">Buchnera asiatica</name>
    <dbReference type="NCBI Taxonomy" id="4170"/>
    <lineage>
        <taxon>Eukaryota</taxon>
        <taxon>Viridiplantae</taxon>
        <taxon>Streptophyta</taxon>
        <taxon>Embryophyta</taxon>
        <taxon>Tracheophyta</taxon>
        <taxon>Spermatophyta</taxon>
        <taxon>Magnoliopsida</taxon>
        <taxon>eudicotyledons</taxon>
        <taxon>Gunneridae</taxon>
        <taxon>Pentapetalae</taxon>
        <taxon>asterids</taxon>
        <taxon>lamiids</taxon>
        <taxon>Lamiales</taxon>
        <taxon>Orobanchaceae</taxon>
        <taxon>Buchnereae</taxon>
        <taxon>Striga</taxon>
    </lineage>
</organism>
<comment type="caution">
    <text evidence="2">The sequence shown here is derived from an EMBL/GenBank/DDBJ whole genome shotgun (WGS) entry which is preliminary data.</text>
</comment>
<feature type="coiled-coil region" evidence="1">
    <location>
        <begin position="3"/>
        <end position="30"/>
    </location>
</feature>
<proteinExistence type="predicted"/>
<keyword evidence="3" id="KW-1185">Reference proteome</keyword>
<dbReference type="AlphaFoldDB" id="A0A5A7R698"/>
<reference evidence="3" key="1">
    <citation type="journal article" date="2019" name="Curr. Biol.">
        <title>Genome Sequence of Striga asiatica Provides Insight into the Evolution of Plant Parasitism.</title>
        <authorList>
            <person name="Yoshida S."/>
            <person name="Kim S."/>
            <person name="Wafula E.K."/>
            <person name="Tanskanen J."/>
            <person name="Kim Y.M."/>
            <person name="Honaas L."/>
            <person name="Yang Z."/>
            <person name="Spallek T."/>
            <person name="Conn C.E."/>
            <person name="Ichihashi Y."/>
            <person name="Cheong K."/>
            <person name="Cui S."/>
            <person name="Der J.P."/>
            <person name="Gundlach H."/>
            <person name="Jiao Y."/>
            <person name="Hori C."/>
            <person name="Ishida J.K."/>
            <person name="Kasahara H."/>
            <person name="Kiba T."/>
            <person name="Kim M.S."/>
            <person name="Koo N."/>
            <person name="Laohavisit A."/>
            <person name="Lee Y.H."/>
            <person name="Lumba S."/>
            <person name="McCourt P."/>
            <person name="Mortimer J.C."/>
            <person name="Mutuku J.M."/>
            <person name="Nomura T."/>
            <person name="Sasaki-Sekimoto Y."/>
            <person name="Seto Y."/>
            <person name="Wang Y."/>
            <person name="Wakatake T."/>
            <person name="Sakakibara H."/>
            <person name="Demura T."/>
            <person name="Yamaguchi S."/>
            <person name="Yoneyama K."/>
            <person name="Manabe R.I."/>
            <person name="Nelson D.C."/>
            <person name="Schulman A.H."/>
            <person name="Timko M.P."/>
            <person name="dePamphilis C.W."/>
            <person name="Choi D."/>
            <person name="Shirasu K."/>
        </authorList>
    </citation>
    <scope>NUCLEOTIDE SEQUENCE [LARGE SCALE GENOMIC DNA]</scope>
    <source>
        <strain evidence="3">cv. UVA1</strain>
    </source>
</reference>
<gene>
    <name evidence="2" type="ORF">STAS_29212</name>
</gene>
<evidence type="ECO:0000256" key="1">
    <source>
        <dbReference type="SAM" id="Coils"/>
    </source>
</evidence>